<feature type="non-terminal residue" evidence="1">
    <location>
        <position position="85"/>
    </location>
</feature>
<proteinExistence type="predicted"/>
<evidence type="ECO:0000313" key="1">
    <source>
        <dbReference type="EMBL" id="SVB28660.1"/>
    </source>
</evidence>
<reference evidence="1" key="1">
    <citation type="submission" date="2018-05" db="EMBL/GenBank/DDBJ databases">
        <authorList>
            <person name="Lanie J.A."/>
            <person name="Ng W.-L."/>
            <person name="Kazmierczak K.M."/>
            <person name="Andrzejewski T.M."/>
            <person name="Davidsen T.M."/>
            <person name="Wayne K.J."/>
            <person name="Tettelin H."/>
            <person name="Glass J.I."/>
            <person name="Rusch D."/>
            <person name="Podicherti R."/>
            <person name="Tsui H.-C.T."/>
            <person name="Winkler M.E."/>
        </authorList>
    </citation>
    <scope>NUCLEOTIDE SEQUENCE</scope>
</reference>
<accession>A0A382CR94</accession>
<sequence>MSCEHHHHPVDPTKRYPCDRCGVPTRSVFEGETKDDYSTQLDGGLHIQAFGYYGGFWDTLAFMGEGPVSFHLCHDCSAWLTTEIP</sequence>
<organism evidence="1">
    <name type="scientific">marine metagenome</name>
    <dbReference type="NCBI Taxonomy" id="408172"/>
    <lineage>
        <taxon>unclassified sequences</taxon>
        <taxon>metagenomes</taxon>
        <taxon>ecological metagenomes</taxon>
    </lineage>
</organism>
<gene>
    <name evidence="1" type="ORF">METZ01_LOCUS181514</name>
</gene>
<dbReference type="EMBL" id="UINC01035750">
    <property type="protein sequence ID" value="SVB28660.1"/>
    <property type="molecule type" value="Genomic_DNA"/>
</dbReference>
<protein>
    <submittedName>
        <fullName evidence="1">Uncharacterized protein</fullName>
    </submittedName>
</protein>
<name>A0A382CR94_9ZZZZ</name>
<dbReference type="AlphaFoldDB" id="A0A382CR94"/>